<name>A0A3E1B254_RHILT</name>
<evidence type="ECO:0000313" key="1">
    <source>
        <dbReference type="EMBL" id="RFB84401.1"/>
    </source>
</evidence>
<dbReference type="AlphaFoldDB" id="A0A3E1B254"/>
<reference evidence="1 2" key="1">
    <citation type="submission" date="2017-03" db="EMBL/GenBank/DDBJ databases">
        <title>Genome analysis of Rhizobial strains effectives or ineffectives for nitrogen fixation isolated from bean seeds.</title>
        <authorList>
            <person name="Peralta H."/>
            <person name="Aguilar-Vera A."/>
            <person name="Mora Y."/>
            <person name="Vargas-Lagunas C."/>
            <person name="Girard L."/>
            <person name="Mora J."/>
        </authorList>
    </citation>
    <scope>NUCLEOTIDE SEQUENCE [LARGE SCALE GENOMIC DNA]</scope>
    <source>
        <strain evidence="1 2">CCGM5</strain>
    </source>
</reference>
<comment type="caution">
    <text evidence="1">The sequence shown here is derived from an EMBL/GenBank/DDBJ whole genome shotgun (WGS) entry which is preliminary data.</text>
</comment>
<dbReference type="EMBL" id="NAOO01000041">
    <property type="protein sequence ID" value="RFB84401.1"/>
    <property type="molecule type" value="Genomic_DNA"/>
</dbReference>
<protein>
    <submittedName>
        <fullName evidence="1">Uncharacterized protein</fullName>
    </submittedName>
</protein>
<sequence>MRGGLSFRDPWRCFLCDCGVENAGGVVEKTLTRKQTNVQYFEFFRFHAEREFLTCIFCY</sequence>
<proteinExistence type="predicted"/>
<evidence type="ECO:0000313" key="2">
    <source>
        <dbReference type="Proteomes" id="UP000256748"/>
    </source>
</evidence>
<organism evidence="1 2">
    <name type="scientific">Rhizobium leguminosarum bv. trifolii</name>
    <dbReference type="NCBI Taxonomy" id="386"/>
    <lineage>
        <taxon>Bacteria</taxon>
        <taxon>Pseudomonadati</taxon>
        <taxon>Pseudomonadota</taxon>
        <taxon>Alphaproteobacteria</taxon>
        <taxon>Hyphomicrobiales</taxon>
        <taxon>Rhizobiaceae</taxon>
        <taxon>Rhizobium/Agrobacterium group</taxon>
        <taxon>Rhizobium</taxon>
    </lineage>
</organism>
<gene>
    <name evidence="1" type="ORF">B5K10_27965</name>
</gene>
<accession>A0A3E1B254</accession>
<dbReference type="Proteomes" id="UP000256748">
    <property type="component" value="Unassembled WGS sequence"/>
</dbReference>